<feature type="domain" description="Protein kinase" evidence="10">
    <location>
        <begin position="30"/>
        <end position="398"/>
    </location>
</feature>
<feature type="binding site" evidence="9">
    <location>
        <position position="59"/>
    </location>
    <ligand>
        <name>ATP</name>
        <dbReference type="ChEBI" id="CHEBI:30616"/>
    </ligand>
</feature>
<dbReference type="EC" id="2.7.11.1" evidence="1"/>
<evidence type="ECO:0000259" key="10">
    <source>
        <dbReference type="PROSITE" id="PS50011"/>
    </source>
</evidence>
<dbReference type="GO" id="GO:0000245">
    <property type="term" value="P:spliceosomal complex assembly"/>
    <property type="evidence" value="ECO:0007669"/>
    <property type="project" value="TreeGrafter"/>
</dbReference>
<evidence type="ECO:0000256" key="6">
    <source>
        <dbReference type="ARBA" id="ARBA00022840"/>
    </source>
</evidence>
<dbReference type="GO" id="GO:0004674">
    <property type="term" value="F:protein serine/threonine kinase activity"/>
    <property type="evidence" value="ECO:0007669"/>
    <property type="project" value="UniProtKB-KW"/>
</dbReference>
<dbReference type="PANTHER" id="PTHR47634">
    <property type="entry name" value="PROTEIN KINASE DOMAIN-CONTAINING PROTEIN-RELATED"/>
    <property type="match status" value="1"/>
</dbReference>
<protein>
    <recommendedName>
        <fullName evidence="1">non-specific serine/threonine protein kinase</fullName>
        <ecNumber evidence="1">2.7.11.1</ecNumber>
    </recommendedName>
</protein>
<reference evidence="11 12" key="1">
    <citation type="submission" date="2019-04" db="EMBL/GenBank/DDBJ databases">
        <title>Friends and foes A comparative genomics studyof 23 Aspergillus species from section Flavi.</title>
        <authorList>
            <consortium name="DOE Joint Genome Institute"/>
            <person name="Kjaerbolling I."/>
            <person name="Vesth T."/>
            <person name="Frisvad J.C."/>
            <person name="Nybo J.L."/>
            <person name="Theobald S."/>
            <person name="Kildgaard S."/>
            <person name="Isbrandt T."/>
            <person name="Kuo A."/>
            <person name="Sato A."/>
            <person name="Lyhne E.K."/>
            <person name="Kogle M.E."/>
            <person name="Wiebenga A."/>
            <person name="Kun R.S."/>
            <person name="Lubbers R.J."/>
            <person name="Makela M.R."/>
            <person name="Barry K."/>
            <person name="Chovatia M."/>
            <person name="Clum A."/>
            <person name="Daum C."/>
            <person name="Haridas S."/>
            <person name="He G."/>
            <person name="LaButti K."/>
            <person name="Lipzen A."/>
            <person name="Mondo S."/>
            <person name="Riley R."/>
            <person name="Salamov A."/>
            <person name="Simmons B.A."/>
            <person name="Magnuson J.K."/>
            <person name="Henrissat B."/>
            <person name="Mortensen U.H."/>
            <person name="Larsen T.O."/>
            <person name="Devries R.P."/>
            <person name="Grigoriev I.V."/>
            <person name="Machida M."/>
            <person name="Baker S.E."/>
            <person name="Andersen M.R."/>
        </authorList>
    </citation>
    <scope>NUCLEOTIDE SEQUENCE [LARGE SCALE GENOMIC DNA]</scope>
    <source>
        <strain evidence="11 12">IBT 29228</strain>
    </source>
</reference>
<dbReference type="Gene3D" id="3.30.200.20">
    <property type="entry name" value="Phosphorylase Kinase, domain 1"/>
    <property type="match status" value="1"/>
</dbReference>
<accession>A0A5N7BC49</accession>
<dbReference type="InterPro" id="IPR051334">
    <property type="entry name" value="SRPK"/>
</dbReference>
<dbReference type="GO" id="GO:0050684">
    <property type="term" value="P:regulation of mRNA processing"/>
    <property type="evidence" value="ECO:0007669"/>
    <property type="project" value="TreeGrafter"/>
</dbReference>
<dbReference type="SUPFAM" id="SSF56112">
    <property type="entry name" value="Protein kinase-like (PK-like)"/>
    <property type="match status" value="1"/>
</dbReference>
<keyword evidence="4 9" id="KW-0547">Nucleotide-binding</keyword>
<proteinExistence type="predicted"/>
<dbReference type="Pfam" id="PF00069">
    <property type="entry name" value="Pkinase"/>
    <property type="match status" value="1"/>
</dbReference>
<keyword evidence="6 9" id="KW-0067">ATP-binding</keyword>
<evidence type="ECO:0000256" key="7">
    <source>
        <dbReference type="ARBA" id="ARBA00047899"/>
    </source>
</evidence>
<dbReference type="InterPro" id="IPR017441">
    <property type="entry name" value="Protein_kinase_ATP_BS"/>
</dbReference>
<dbReference type="AlphaFoldDB" id="A0A5N7BC49"/>
<dbReference type="SMART" id="SM00220">
    <property type="entry name" value="S_TKc"/>
    <property type="match status" value="1"/>
</dbReference>
<evidence type="ECO:0000256" key="5">
    <source>
        <dbReference type="ARBA" id="ARBA00022777"/>
    </source>
</evidence>
<keyword evidence="2" id="KW-0723">Serine/threonine-protein kinase</keyword>
<dbReference type="PROSITE" id="PS00107">
    <property type="entry name" value="PROTEIN_KINASE_ATP"/>
    <property type="match status" value="1"/>
</dbReference>
<dbReference type="PROSITE" id="PS50011">
    <property type="entry name" value="PROTEIN_KINASE_DOM"/>
    <property type="match status" value="1"/>
</dbReference>
<evidence type="ECO:0000256" key="1">
    <source>
        <dbReference type="ARBA" id="ARBA00012513"/>
    </source>
</evidence>
<evidence type="ECO:0000256" key="3">
    <source>
        <dbReference type="ARBA" id="ARBA00022679"/>
    </source>
</evidence>
<keyword evidence="5 11" id="KW-0418">Kinase</keyword>
<dbReference type="OrthoDB" id="5979581at2759"/>
<dbReference type="GO" id="GO:0005524">
    <property type="term" value="F:ATP binding"/>
    <property type="evidence" value="ECO:0007669"/>
    <property type="project" value="UniProtKB-UniRule"/>
</dbReference>
<evidence type="ECO:0000256" key="8">
    <source>
        <dbReference type="ARBA" id="ARBA00048679"/>
    </source>
</evidence>
<comment type="catalytic activity">
    <reaction evidence="8">
        <text>L-seryl-[protein] + ATP = O-phospho-L-seryl-[protein] + ADP + H(+)</text>
        <dbReference type="Rhea" id="RHEA:17989"/>
        <dbReference type="Rhea" id="RHEA-COMP:9863"/>
        <dbReference type="Rhea" id="RHEA-COMP:11604"/>
        <dbReference type="ChEBI" id="CHEBI:15378"/>
        <dbReference type="ChEBI" id="CHEBI:29999"/>
        <dbReference type="ChEBI" id="CHEBI:30616"/>
        <dbReference type="ChEBI" id="CHEBI:83421"/>
        <dbReference type="ChEBI" id="CHEBI:456216"/>
        <dbReference type="EC" id="2.7.11.1"/>
    </reaction>
</comment>
<dbReference type="InterPro" id="IPR011009">
    <property type="entry name" value="Kinase-like_dom_sf"/>
</dbReference>
<dbReference type="EMBL" id="ML736195">
    <property type="protein sequence ID" value="KAE8379342.1"/>
    <property type="molecule type" value="Genomic_DNA"/>
</dbReference>
<evidence type="ECO:0000313" key="12">
    <source>
        <dbReference type="Proteomes" id="UP000326198"/>
    </source>
</evidence>
<dbReference type="Proteomes" id="UP000326198">
    <property type="component" value="Unassembled WGS sequence"/>
</dbReference>
<evidence type="ECO:0000256" key="4">
    <source>
        <dbReference type="ARBA" id="ARBA00022741"/>
    </source>
</evidence>
<dbReference type="PANTHER" id="PTHR47634:SF9">
    <property type="entry name" value="PROTEIN KINASE DOMAIN-CONTAINING PROTEIN-RELATED"/>
    <property type="match status" value="1"/>
</dbReference>
<gene>
    <name evidence="11" type="ORF">BDV26DRAFT_303687</name>
</gene>
<keyword evidence="3" id="KW-0808">Transferase</keyword>
<evidence type="ECO:0000256" key="9">
    <source>
        <dbReference type="PROSITE-ProRule" id="PRU10141"/>
    </source>
</evidence>
<name>A0A5N7BC49_9EURO</name>
<dbReference type="Gene3D" id="1.10.510.10">
    <property type="entry name" value="Transferase(Phosphotransferase) domain 1"/>
    <property type="match status" value="1"/>
</dbReference>
<organism evidence="11 12">
    <name type="scientific">Aspergillus bertholletiae</name>
    <dbReference type="NCBI Taxonomy" id="1226010"/>
    <lineage>
        <taxon>Eukaryota</taxon>
        <taxon>Fungi</taxon>
        <taxon>Dikarya</taxon>
        <taxon>Ascomycota</taxon>
        <taxon>Pezizomycotina</taxon>
        <taxon>Eurotiomycetes</taxon>
        <taxon>Eurotiomycetidae</taxon>
        <taxon>Eurotiales</taxon>
        <taxon>Aspergillaceae</taxon>
        <taxon>Aspergillus</taxon>
        <taxon>Aspergillus subgen. Circumdati</taxon>
    </lineage>
</organism>
<dbReference type="InterPro" id="IPR000719">
    <property type="entry name" value="Prot_kinase_dom"/>
</dbReference>
<sequence length="410" mass="46901">MPIEDVENIGRYRPEGYHPIVIGDRLHDRYDIVHKLGFGSYSTTWLARDIERKKYVAIKISISEVNLHESKILKSLSRPDPNVKGQLGNALVISILDKFRPDGPNGKHKCFVTEPGMMSLAETKYASYTRLFQLPVARAIMAQVIQAIVFLHHRGIVHADLHTGNIVLRLLESIDSLSPEQLYEQYGRPNLEPIVRLDNQALPIGVPSQGAVPIWLGKASEQVTLSEAKIFLTDFGESFQPSTTRRHYSNTPAILVPPEVYFLPQEPVSFPADIWTLTCTLWDIVGQRPLFEGLNPSQDWMIKEHVDTLGKLPPPDWWRVWDARQIWFTEGVKRTSERSRRSLADRFINSVQEPRQEHMVESIAEDEKACLLTQSKAMLEFRPHERPTAAEIMESEWMVNWALPELAKQD</sequence>
<evidence type="ECO:0000313" key="11">
    <source>
        <dbReference type="EMBL" id="KAE8379342.1"/>
    </source>
</evidence>
<evidence type="ECO:0000256" key="2">
    <source>
        <dbReference type="ARBA" id="ARBA00022527"/>
    </source>
</evidence>
<keyword evidence="12" id="KW-1185">Reference proteome</keyword>
<comment type="catalytic activity">
    <reaction evidence="7">
        <text>L-threonyl-[protein] + ATP = O-phospho-L-threonyl-[protein] + ADP + H(+)</text>
        <dbReference type="Rhea" id="RHEA:46608"/>
        <dbReference type="Rhea" id="RHEA-COMP:11060"/>
        <dbReference type="Rhea" id="RHEA-COMP:11605"/>
        <dbReference type="ChEBI" id="CHEBI:15378"/>
        <dbReference type="ChEBI" id="CHEBI:30013"/>
        <dbReference type="ChEBI" id="CHEBI:30616"/>
        <dbReference type="ChEBI" id="CHEBI:61977"/>
        <dbReference type="ChEBI" id="CHEBI:456216"/>
        <dbReference type="EC" id="2.7.11.1"/>
    </reaction>
</comment>